<dbReference type="PROSITE" id="PS01124">
    <property type="entry name" value="HTH_ARAC_FAMILY_2"/>
    <property type="match status" value="1"/>
</dbReference>
<evidence type="ECO:0000256" key="4">
    <source>
        <dbReference type="ARBA" id="ARBA00023163"/>
    </source>
</evidence>
<dbReference type="RefSeq" id="WP_089082668.1">
    <property type="nucleotide sequence ID" value="NZ_AP018823.1"/>
</dbReference>
<dbReference type="PRINTS" id="PR00032">
    <property type="entry name" value="HTHARAC"/>
</dbReference>
<dbReference type="GO" id="GO:0043565">
    <property type="term" value="F:sequence-specific DNA binding"/>
    <property type="evidence" value="ECO:0007669"/>
    <property type="project" value="InterPro"/>
</dbReference>
<keyword evidence="2" id="KW-0238">DNA-binding</keyword>
<dbReference type="Pfam" id="PF12833">
    <property type="entry name" value="HTH_18"/>
    <property type="match status" value="1"/>
</dbReference>
<evidence type="ECO:0000313" key="7">
    <source>
        <dbReference type="Proteomes" id="UP000198290"/>
    </source>
</evidence>
<dbReference type="InterPro" id="IPR009057">
    <property type="entry name" value="Homeodomain-like_sf"/>
</dbReference>
<protein>
    <submittedName>
        <fullName evidence="6">Transcriptional activator of 4-hydroxyphenylacetate 3-monooxygenase operon, XylS/AraC family</fullName>
    </submittedName>
</protein>
<dbReference type="InterPro" id="IPR003313">
    <property type="entry name" value="AraC-bd"/>
</dbReference>
<keyword evidence="6" id="KW-0560">Oxidoreductase</keyword>
<name>A0A3G9GDU5_9NEIS</name>
<proteinExistence type="predicted"/>
<dbReference type="InterPro" id="IPR020449">
    <property type="entry name" value="Tscrpt_reg_AraC-type_HTH"/>
</dbReference>
<dbReference type="Pfam" id="PF02311">
    <property type="entry name" value="AraC_binding"/>
    <property type="match status" value="1"/>
</dbReference>
<dbReference type="AlphaFoldDB" id="A0A3G9GDU5"/>
<keyword evidence="6" id="KW-0503">Monooxygenase</keyword>
<feature type="domain" description="HTH araC/xylS-type" evidence="5">
    <location>
        <begin position="195"/>
        <end position="293"/>
    </location>
</feature>
<dbReference type="InterPro" id="IPR011051">
    <property type="entry name" value="RmlC_Cupin_sf"/>
</dbReference>
<dbReference type="InterPro" id="IPR014710">
    <property type="entry name" value="RmlC-like_jellyroll"/>
</dbReference>
<gene>
    <name evidence="6" type="ORF">DLM_0619</name>
</gene>
<dbReference type="PANTHER" id="PTHR43280">
    <property type="entry name" value="ARAC-FAMILY TRANSCRIPTIONAL REGULATOR"/>
    <property type="match status" value="1"/>
</dbReference>
<dbReference type="GO" id="GO:0004497">
    <property type="term" value="F:monooxygenase activity"/>
    <property type="evidence" value="ECO:0007669"/>
    <property type="project" value="UniProtKB-KW"/>
</dbReference>
<dbReference type="STRING" id="332411.VI06_12065"/>
<reference evidence="6 7" key="2">
    <citation type="journal article" date="2017" name="Genome Announc.">
        <title>Draft genome sequence of Aquitalea magnusonii strain H3, a plant growth-promoting bacterium of duckweed Lemna minor.</title>
        <authorList>
            <person name="Ishizawa H."/>
            <person name="Kuroda M."/>
            <person name="Ike M."/>
        </authorList>
    </citation>
    <scope>NUCLEOTIDE SEQUENCE [LARGE SCALE GENOMIC DNA]</scope>
    <source>
        <strain evidence="6 7">H3</strain>
    </source>
</reference>
<dbReference type="KEGG" id="amah:DLM_0619"/>
<keyword evidence="1" id="KW-0805">Transcription regulation</keyword>
<reference evidence="7" key="3">
    <citation type="journal article" date="2017" name="Plant Physiol. Biochem.">
        <title>Differential oxidative and antioxidative response of duckweed Lemna minor toward plant growth promoting/inhibiting bacteria.</title>
        <authorList>
            <person name="Ishizawa H."/>
            <person name="Kuroda M."/>
            <person name="Morikawa M."/>
            <person name="Ike M."/>
        </authorList>
    </citation>
    <scope>NUCLEOTIDE SEQUENCE [LARGE SCALE GENOMIC DNA]</scope>
    <source>
        <strain evidence="7">H3</strain>
    </source>
</reference>
<dbReference type="SUPFAM" id="SSF46689">
    <property type="entry name" value="Homeodomain-like"/>
    <property type="match status" value="1"/>
</dbReference>
<evidence type="ECO:0000256" key="2">
    <source>
        <dbReference type="ARBA" id="ARBA00023125"/>
    </source>
</evidence>
<dbReference type="PANTHER" id="PTHR43280:SF19">
    <property type="entry name" value="4-HYDROXYPHENYLACETATE CATABOLISM PROTEIN"/>
    <property type="match status" value="1"/>
</dbReference>
<dbReference type="InterPro" id="IPR018060">
    <property type="entry name" value="HTH_AraC"/>
</dbReference>
<dbReference type="GO" id="GO:0003700">
    <property type="term" value="F:DNA-binding transcription factor activity"/>
    <property type="evidence" value="ECO:0007669"/>
    <property type="project" value="InterPro"/>
</dbReference>
<dbReference type="EMBL" id="AP018823">
    <property type="protein sequence ID" value="BBF84272.1"/>
    <property type="molecule type" value="Genomic_DNA"/>
</dbReference>
<evidence type="ECO:0000313" key="6">
    <source>
        <dbReference type="EMBL" id="BBF84272.1"/>
    </source>
</evidence>
<evidence type="ECO:0000256" key="1">
    <source>
        <dbReference type="ARBA" id="ARBA00023015"/>
    </source>
</evidence>
<dbReference type="OrthoDB" id="9803764at2"/>
<dbReference type="Gene3D" id="1.10.10.60">
    <property type="entry name" value="Homeodomain-like"/>
    <property type="match status" value="1"/>
</dbReference>
<dbReference type="NCBIfam" id="TIGR02297">
    <property type="entry name" value="HpaA"/>
    <property type="match status" value="1"/>
</dbReference>
<dbReference type="SUPFAM" id="SSF51182">
    <property type="entry name" value="RmlC-like cupins"/>
    <property type="match status" value="1"/>
</dbReference>
<evidence type="ECO:0000256" key="3">
    <source>
        <dbReference type="ARBA" id="ARBA00023159"/>
    </source>
</evidence>
<evidence type="ECO:0000259" key="5">
    <source>
        <dbReference type="PROSITE" id="PS01124"/>
    </source>
</evidence>
<dbReference type="InterPro" id="IPR011983">
    <property type="entry name" value="HpaA_TReg"/>
</dbReference>
<keyword evidence="4" id="KW-0804">Transcription</keyword>
<dbReference type="Proteomes" id="UP000198290">
    <property type="component" value="Chromosome"/>
</dbReference>
<sequence length="296" mass="34031">MKQETRTPIPNIDIGKVYDSRYGESDINVESFGKLAEFFGRNMPVHRHDRFFQLHYLASGQIRLYLEDQHYVAQAPLFFFTPPTVPHAFITEADAEGYVLTVRQELARQLLHTLPLTQREAGLMQPFCVELADGAAAQQLPQLLALLAEEYGHDAVGREAALHGLVQLVLVTALRLSAQGEHSRQCRREDLQVFHRFNALIEAHFREHWPLWRYGEEMGVTESRLNDICRRMADLPSKRLVHDRLLQEAKRLLMYSAGSVNEIAYHLGFKDPAYFSRFFLRETGSKPSAYRQQHAG</sequence>
<keyword evidence="7" id="KW-1185">Reference proteome</keyword>
<keyword evidence="3" id="KW-0010">Activator</keyword>
<dbReference type="SMART" id="SM00342">
    <property type="entry name" value="HTH_ARAC"/>
    <property type="match status" value="1"/>
</dbReference>
<organism evidence="6 7">
    <name type="scientific">Aquitalea magnusonii</name>
    <dbReference type="NCBI Taxonomy" id="332411"/>
    <lineage>
        <taxon>Bacteria</taxon>
        <taxon>Pseudomonadati</taxon>
        <taxon>Pseudomonadota</taxon>
        <taxon>Betaproteobacteria</taxon>
        <taxon>Neisseriales</taxon>
        <taxon>Chromobacteriaceae</taxon>
        <taxon>Aquitalea</taxon>
    </lineage>
</organism>
<dbReference type="Gene3D" id="2.60.120.10">
    <property type="entry name" value="Jelly Rolls"/>
    <property type="match status" value="1"/>
</dbReference>
<accession>A0A3G9GDU5</accession>
<reference evidence="7" key="1">
    <citation type="journal article" date="2017" name="Biotechnol. Biofuels">
        <title>Evaluation of environmental bacterial communities as a factor affecting the growth of duckweed Lemna minor.</title>
        <authorList>
            <person name="Ishizawa H."/>
            <person name="Kuroda M."/>
            <person name="Morikawa M."/>
            <person name="Ike M."/>
        </authorList>
    </citation>
    <scope>NUCLEOTIDE SEQUENCE [LARGE SCALE GENOMIC DNA]</scope>
    <source>
        <strain evidence="7">H3</strain>
    </source>
</reference>